<accession>A0A832A8B6</accession>
<evidence type="ECO:0000256" key="1">
    <source>
        <dbReference type="ARBA" id="ARBA00004953"/>
    </source>
</evidence>
<evidence type="ECO:0000259" key="5">
    <source>
        <dbReference type="Pfam" id="PF02570"/>
    </source>
</evidence>
<name>A0A832A8B6_9BACT</name>
<comment type="pathway">
    <text evidence="1">Cofactor biosynthesis; adenosylcobalamin biosynthesis.</text>
</comment>
<sequence length="228" mass="24321">MKPPPKAPTGSNTPLVSAGKDIEEASFRIIDAEVGPHDFSPNEWAVVRRVIHTTGDFEFAERIRIHERAIVAGCAALRRGAAIYADTRMVQVGLSPTRLRWFGTAVHVPASDPSTREAAERDGVTQTVAAFRRIAPELSGALVAIGNAPTALLETLRLIDEEGIRPAVVIGVPVGFVQADTAKDILWRRQDVPSITVLGRKGGSPVAVAILHALMELARAGAMAETKG</sequence>
<dbReference type="Pfam" id="PF02570">
    <property type="entry name" value="CbiC"/>
    <property type="match status" value="1"/>
</dbReference>
<proteinExistence type="inferred from homology"/>
<dbReference type="InterPro" id="IPR036588">
    <property type="entry name" value="CobH/CbiC_sf"/>
</dbReference>
<feature type="domain" description="Cobalamin biosynthesis precorrin-8X methylmutase CobH/CbiC" evidence="5">
    <location>
        <begin position="21"/>
        <end position="216"/>
    </location>
</feature>
<dbReference type="EMBL" id="DSTK01000040">
    <property type="protein sequence ID" value="HFK98539.1"/>
    <property type="molecule type" value="Genomic_DNA"/>
</dbReference>
<dbReference type="UniPathway" id="UPA00148"/>
<comment type="caution">
    <text evidence="6">The sequence shown here is derived from an EMBL/GenBank/DDBJ whole genome shotgun (WGS) entry which is preliminary data.</text>
</comment>
<dbReference type="SUPFAM" id="SSF63965">
    <property type="entry name" value="Precorrin-8X methylmutase CbiC/CobH"/>
    <property type="match status" value="1"/>
</dbReference>
<reference evidence="6" key="1">
    <citation type="journal article" date="2020" name="mSystems">
        <title>Genome- and Community-Level Interaction Insights into Carbon Utilization and Element Cycling Functions of Hydrothermarchaeota in Hydrothermal Sediment.</title>
        <authorList>
            <person name="Zhou Z."/>
            <person name="Liu Y."/>
            <person name="Xu W."/>
            <person name="Pan J."/>
            <person name="Luo Z.H."/>
            <person name="Li M."/>
        </authorList>
    </citation>
    <scope>NUCLEOTIDE SEQUENCE [LARGE SCALE GENOMIC DNA]</scope>
    <source>
        <strain evidence="6">SpSt-456</strain>
    </source>
</reference>
<dbReference type="GO" id="GO:0016993">
    <property type="term" value="F:precorrin-8X methylmutase activity"/>
    <property type="evidence" value="ECO:0007669"/>
    <property type="project" value="InterPro"/>
</dbReference>
<evidence type="ECO:0000256" key="3">
    <source>
        <dbReference type="ARBA" id="ARBA00022573"/>
    </source>
</evidence>
<dbReference type="GO" id="GO:0009236">
    <property type="term" value="P:cobalamin biosynthetic process"/>
    <property type="evidence" value="ECO:0007669"/>
    <property type="project" value="UniProtKB-UniPathway"/>
</dbReference>
<keyword evidence="3" id="KW-0169">Cobalamin biosynthesis</keyword>
<gene>
    <name evidence="6" type="ORF">ENS06_14595</name>
</gene>
<keyword evidence="4" id="KW-0413">Isomerase</keyword>
<dbReference type="AlphaFoldDB" id="A0A832A8B6"/>
<evidence type="ECO:0000256" key="4">
    <source>
        <dbReference type="ARBA" id="ARBA00023235"/>
    </source>
</evidence>
<evidence type="ECO:0000256" key="2">
    <source>
        <dbReference type="ARBA" id="ARBA00009774"/>
    </source>
</evidence>
<dbReference type="PANTHER" id="PTHR43588">
    <property type="entry name" value="COBALT-PRECORRIN-8 METHYLMUTASE"/>
    <property type="match status" value="1"/>
</dbReference>
<dbReference type="Gene3D" id="3.40.50.10230">
    <property type="entry name" value="Cobalamin biosynthesis CobH/CbiC, precorrin-8X methylmutase"/>
    <property type="match status" value="1"/>
</dbReference>
<evidence type="ECO:0000313" key="6">
    <source>
        <dbReference type="EMBL" id="HFK98539.1"/>
    </source>
</evidence>
<comment type="similarity">
    <text evidence="2">Belongs to the CobH/CbiC family.</text>
</comment>
<dbReference type="PANTHER" id="PTHR43588:SF1">
    <property type="entry name" value="COBALT-PRECORRIN-8 METHYLMUTASE"/>
    <property type="match status" value="1"/>
</dbReference>
<dbReference type="InterPro" id="IPR003722">
    <property type="entry name" value="Cbl_synth_CobH/CbiC"/>
</dbReference>
<organism evidence="6">
    <name type="scientific">Desulfacinum infernum</name>
    <dbReference type="NCBI Taxonomy" id="35837"/>
    <lineage>
        <taxon>Bacteria</taxon>
        <taxon>Pseudomonadati</taxon>
        <taxon>Thermodesulfobacteriota</taxon>
        <taxon>Syntrophobacteria</taxon>
        <taxon>Syntrophobacterales</taxon>
        <taxon>Syntrophobacteraceae</taxon>
        <taxon>Desulfacinum</taxon>
    </lineage>
</organism>
<protein>
    <submittedName>
        <fullName evidence="6">Precorrin-8X methylmutase</fullName>
    </submittedName>
</protein>